<dbReference type="Gene3D" id="2.170.150.70">
    <property type="match status" value="1"/>
</dbReference>
<organism evidence="5 6">
    <name type="scientific">Ponticaulis profundi</name>
    <dbReference type="NCBI Taxonomy" id="2665222"/>
    <lineage>
        <taxon>Bacteria</taxon>
        <taxon>Pseudomonadati</taxon>
        <taxon>Pseudomonadota</taxon>
        <taxon>Alphaproteobacteria</taxon>
        <taxon>Hyphomonadales</taxon>
        <taxon>Hyphomonadaceae</taxon>
        <taxon>Ponticaulis</taxon>
    </lineage>
</organism>
<dbReference type="InterPro" id="IPR052355">
    <property type="entry name" value="CENP-V-like"/>
</dbReference>
<protein>
    <submittedName>
        <fullName evidence="5">GFA family protein</fullName>
    </submittedName>
</protein>
<keyword evidence="2" id="KW-0479">Metal-binding</keyword>
<comment type="caution">
    <text evidence="5">The sequence shown here is derived from an EMBL/GenBank/DDBJ whole genome shotgun (WGS) entry which is preliminary data.</text>
</comment>
<accession>A0ABW1SA14</accession>
<dbReference type="Proteomes" id="UP001596303">
    <property type="component" value="Unassembled WGS sequence"/>
</dbReference>
<dbReference type="PROSITE" id="PS51891">
    <property type="entry name" value="CENP_V_GFA"/>
    <property type="match status" value="1"/>
</dbReference>
<comment type="similarity">
    <text evidence="1">Belongs to the Gfa family.</text>
</comment>
<evidence type="ECO:0000313" key="5">
    <source>
        <dbReference type="EMBL" id="MFC6198405.1"/>
    </source>
</evidence>
<keyword evidence="6" id="KW-1185">Reference proteome</keyword>
<dbReference type="PANTHER" id="PTHR28620">
    <property type="entry name" value="CENTROMERE PROTEIN V"/>
    <property type="match status" value="1"/>
</dbReference>
<dbReference type="SUPFAM" id="SSF51316">
    <property type="entry name" value="Mss4-like"/>
    <property type="match status" value="1"/>
</dbReference>
<evidence type="ECO:0000256" key="2">
    <source>
        <dbReference type="ARBA" id="ARBA00022723"/>
    </source>
</evidence>
<feature type="domain" description="CENP-V/GFA" evidence="4">
    <location>
        <begin position="4"/>
        <end position="116"/>
    </location>
</feature>
<evidence type="ECO:0000256" key="1">
    <source>
        <dbReference type="ARBA" id="ARBA00005495"/>
    </source>
</evidence>
<gene>
    <name evidence="5" type="ORF">ACFQDM_09955</name>
</gene>
<reference evidence="6" key="1">
    <citation type="journal article" date="2019" name="Int. J. Syst. Evol. Microbiol.">
        <title>The Global Catalogue of Microorganisms (GCM) 10K type strain sequencing project: providing services to taxonomists for standard genome sequencing and annotation.</title>
        <authorList>
            <consortium name="The Broad Institute Genomics Platform"/>
            <consortium name="The Broad Institute Genome Sequencing Center for Infectious Disease"/>
            <person name="Wu L."/>
            <person name="Ma J."/>
        </authorList>
    </citation>
    <scope>NUCLEOTIDE SEQUENCE [LARGE SCALE GENOMIC DNA]</scope>
    <source>
        <strain evidence="6">CGMCC-1.15741</strain>
    </source>
</reference>
<evidence type="ECO:0000259" key="4">
    <source>
        <dbReference type="PROSITE" id="PS51891"/>
    </source>
</evidence>
<dbReference type="InterPro" id="IPR011057">
    <property type="entry name" value="Mss4-like_sf"/>
</dbReference>
<dbReference type="Pfam" id="PF04828">
    <property type="entry name" value="GFA"/>
    <property type="match status" value="1"/>
</dbReference>
<proteinExistence type="inferred from homology"/>
<keyword evidence="3" id="KW-0862">Zinc</keyword>
<dbReference type="PANTHER" id="PTHR28620:SF1">
    <property type="entry name" value="CENP-V_GFA DOMAIN-CONTAINING PROTEIN"/>
    <property type="match status" value="1"/>
</dbReference>
<evidence type="ECO:0000313" key="6">
    <source>
        <dbReference type="Proteomes" id="UP001596303"/>
    </source>
</evidence>
<dbReference type="InterPro" id="IPR006913">
    <property type="entry name" value="CENP-V/GFA"/>
</dbReference>
<dbReference type="EMBL" id="JBHSSW010000012">
    <property type="protein sequence ID" value="MFC6198405.1"/>
    <property type="molecule type" value="Genomic_DNA"/>
</dbReference>
<evidence type="ECO:0000256" key="3">
    <source>
        <dbReference type="ARBA" id="ARBA00022833"/>
    </source>
</evidence>
<sequence>MTTYTGGCHCGKIAYAVEGEFNEAIVCNCSHCAMKGFRLAFVPREAFTLKKGEGEWSTYHFNKGAIDHNFCKTCGVESFAFGKMPDGMEIAAINLNCIDALDLSKLTVQDVDGKSV</sequence>
<dbReference type="RefSeq" id="WP_377378588.1">
    <property type="nucleotide sequence ID" value="NZ_JBHSSW010000012.1"/>
</dbReference>
<name>A0ABW1SA14_9PROT</name>